<evidence type="ECO:0000313" key="13">
    <source>
        <dbReference type="Proteomes" id="UP000807342"/>
    </source>
</evidence>
<dbReference type="PANTHER" id="PTHR28097">
    <property type="entry name" value="PHEROMONE A FACTOR RECEPTOR"/>
    <property type="match status" value="1"/>
</dbReference>
<keyword evidence="3" id="KW-0589">Pheromone response</keyword>
<evidence type="ECO:0000256" key="11">
    <source>
        <dbReference type="SAM" id="Phobius"/>
    </source>
</evidence>
<accession>A0A9P5XJ24</accession>
<feature type="region of interest" description="Disordered" evidence="10">
    <location>
        <begin position="324"/>
        <end position="343"/>
    </location>
</feature>
<evidence type="ECO:0000256" key="8">
    <source>
        <dbReference type="ARBA" id="ARBA00023170"/>
    </source>
</evidence>
<feature type="transmembrane region" description="Helical" evidence="11">
    <location>
        <begin position="157"/>
        <end position="182"/>
    </location>
</feature>
<keyword evidence="8" id="KW-0675">Receptor</keyword>
<protein>
    <submittedName>
        <fullName evidence="12">STE3-domain-containing protein</fullName>
    </submittedName>
</protein>
<dbReference type="GO" id="GO:0000750">
    <property type="term" value="P:pheromone-dependent signal transduction involved in conjugation with cellular fusion"/>
    <property type="evidence" value="ECO:0007669"/>
    <property type="project" value="TreeGrafter"/>
</dbReference>
<evidence type="ECO:0000256" key="2">
    <source>
        <dbReference type="ARBA" id="ARBA00011085"/>
    </source>
</evidence>
<dbReference type="PRINTS" id="PR00901">
    <property type="entry name" value="PHEROMONEBAR"/>
</dbReference>
<feature type="region of interest" description="Disordered" evidence="10">
    <location>
        <begin position="480"/>
        <end position="525"/>
    </location>
</feature>
<organism evidence="12 13">
    <name type="scientific">Macrolepiota fuliginosa MF-IS2</name>
    <dbReference type="NCBI Taxonomy" id="1400762"/>
    <lineage>
        <taxon>Eukaryota</taxon>
        <taxon>Fungi</taxon>
        <taxon>Dikarya</taxon>
        <taxon>Basidiomycota</taxon>
        <taxon>Agaricomycotina</taxon>
        <taxon>Agaricomycetes</taxon>
        <taxon>Agaricomycetidae</taxon>
        <taxon>Agaricales</taxon>
        <taxon>Agaricineae</taxon>
        <taxon>Agaricaceae</taxon>
        <taxon>Macrolepiota</taxon>
    </lineage>
</organism>
<evidence type="ECO:0000256" key="10">
    <source>
        <dbReference type="SAM" id="MobiDB-lite"/>
    </source>
</evidence>
<keyword evidence="6" id="KW-0297">G-protein coupled receptor</keyword>
<dbReference type="Pfam" id="PF02076">
    <property type="entry name" value="STE3"/>
    <property type="match status" value="1"/>
</dbReference>
<dbReference type="PRINTS" id="PR00899">
    <property type="entry name" value="GPCRSTE3"/>
</dbReference>
<dbReference type="CDD" id="cd14966">
    <property type="entry name" value="7tmD_STE3"/>
    <property type="match status" value="1"/>
</dbReference>
<evidence type="ECO:0000313" key="12">
    <source>
        <dbReference type="EMBL" id="KAF9451272.1"/>
    </source>
</evidence>
<name>A0A9P5XJ24_9AGAR</name>
<reference evidence="12" key="1">
    <citation type="submission" date="2020-11" db="EMBL/GenBank/DDBJ databases">
        <authorList>
            <consortium name="DOE Joint Genome Institute"/>
            <person name="Ahrendt S."/>
            <person name="Riley R."/>
            <person name="Andreopoulos W."/>
            <person name="Labutti K."/>
            <person name="Pangilinan J."/>
            <person name="Ruiz-Duenas F.J."/>
            <person name="Barrasa J.M."/>
            <person name="Sanchez-Garcia M."/>
            <person name="Camarero S."/>
            <person name="Miyauchi S."/>
            <person name="Serrano A."/>
            <person name="Linde D."/>
            <person name="Babiker R."/>
            <person name="Drula E."/>
            <person name="Ayuso-Fernandez I."/>
            <person name="Pacheco R."/>
            <person name="Padilla G."/>
            <person name="Ferreira P."/>
            <person name="Barriuso J."/>
            <person name="Kellner H."/>
            <person name="Castanera R."/>
            <person name="Alfaro M."/>
            <person name="Ramirez L."/>
            <person name="Pisabarro A.G."/>
            <person name="Kuo A."/>
            <person name="Tritt A."/>
            <person name="Lipzen A."/>
            <person name="He G."/>
            <person name="Yan M."/>
            <person name="Ng V."/>
            <person name="Cullen D."/>
            <person name="Martin F."/>
            <person name="Rosso M.-N."/>
            <person name="Henrissat B."/>
            <person name="Hibbett D."/>
            <person name="Martinez A.T."/>
            <person name="Grigoriev I.V."/>
        </authorList>
    </citation>
    <scope>NUCLEOTIDE SEQUENCE</scope>
    <source>
        <strain evidence="12">MF-IS2</strain>
    </source>
</reference>
<comment type="subcellular location">
    <subcellularLocation>
        <location evidence="1">Membrane</location>
        <topology evidence="1">Multi-pass membrane protein</topology>
    </subcellularLocation>
</comment>
<evidence type="ECO:0000256" key="4">
    <source>
        <dbReference type="ARBA" id="ARBA00022692"/>
    </source>
</evidence>
<feature type="compositionally biased region" description="Gly residues" evidence="10">
    <location>
        <begin position="328"/>
        <end position="337"/>
    </location>
</feature>
<keyword evidence="7 11" id="KW-0472">Membrane</keyword>
<feature type="compositionally biased region" description="Low complexity" evidence="10">
    <location>
        <begin position="514"/>
        <end position="525"/>
    </location>
</feature>
<dbReference type="Proteomes" id="UP000807342">
    <property type="component" value="Unassembled WGS sequence"/>
</dbReference>
<dbReference type="EMBL" id="MU151088">
    <property type="protein sequence ID" value="KAF9451272.1"/>
    <property type="molecule type" value="Genomic_DNA"/>
</dbReference>
<feature type="transmembrane region" description="Helical" evidence="11">
    <location>
        <begin position="37"/>
        <end position="57"/>
    </location>
</feature>
<dbReference type="GO" id="GO:0004934">
    <property type="term" value="F:mating-type alpha-factor pheromone receptor activity"/>
    <property type="evidence" value="ECO:0007669"/>
    <property type="project" value="InterPro"/>
</dbReference>
<evidence type="ECO:0000256" key="1">
    <source>
        <dbReference type="ARBA" id="ARBA00004141"/>
    </source>
</evidence>
<dbReference type="PANTHER" id="PTHR28097:SF1">
    <property type="entry name" value="PHEROMONE A FACTOR RECEPTOR"/>
    <property type="match status" value="1"/>
</dbReference>
<keyword evidence="9" id="KW-0807">Transducer</keyword>
<keyword evidence="4 11" id="KW-0812">Transmembrane</keyword>
<dbReference type="InterPro" id="IPR000481">
    <property type="entry name" value="GPCR_Pheromne_B_alpha_rcpt"/>
</dbReference>
<dbReference type="AlphaFoldDB" id="A0A9P5XJ24"/>
<feature type="transmembrane region" description="Helical" evidence="11">
    <location>
        <begin position="112"/>
        <end position="133"/>
    </location>
</feature>
<feature type="transmembrane region" description="Helical" evidence="11">
    <location>
        <begin position="6"/>
        <end position="25"/>
    </location>
</feature>
<comment type="similarity">
    <text evidence="2">Belongs to the G-protein coupled receptor 4 family.</text>
</comment>
<dbReference type="InterPro" id="IPR001499">
    <property type="entry name" value="GPCR_STE3"/>
</dbReference>
<feature type="transmembrane region" description="Helical" evidence="11">
    <location>
        <begin position="274"/>
        <end position="292"/>
    </location>
</feature>
<evidence type="ECO:0000256" key="7">
    <source>
        <dbReference type="ARBA" id="ARBA00023136"/>
    </source>
</evidence>
<evidence type="ECO:0000256" key="6">
    <source>
        <dbReference type="ARBA" id="ARBA00023040"/>
    </source>
</evidence>
<dbReference type="OrthoDB" id="2874149at2759"/>
<feature type="transmembrane region" description="Helical" evidence="11">
    <location>
        <begin position="69"/>
        <end position="88"/>
    </location>
</feature>
<dbReference type="GO" id="GO:0005886">
    <property type="term" value="C:plasma membrane"/>
    <property type="evidence" value="ECO:0007669"/>
    <property type="project" value="TreeGrafter"/>
</dbReference>
<comment type="caution">
    <text evidence="12">The sequence shown here is derived from an EMBL/GenBank/DDBJ whole genome shotgun (WGS) entry which is preliminary data.</text>
</comment>
<sequence>MTASNHAFSAFSFISFVLTAIPFAWHLEAWNTGTCIYMGWISIGNLFLFVDSVVWDGNVTDWAPVWCDIVTKFLIGVSVAIPAAALCINRRLYHIVRVSTVTRTIAEKRRGVLVDLAIGVGIPIVIMILHVVVQGHRYDIYEDIGCWPSIFNTQLTYVLVLGPTLGLAILACIYSVLSFLALRRNYVQFRKLLSSNGTNSATANRYIRLMCLAGVEALFDVPANVYVIITQATTQLVQPWISWEETHFDFGVIDQFPREVWSSDPVAVATLERVRWTIVICGLIFFAFFGFADEAIKNYKLVYNCVARKLGLRLVDVSGLPRSATGSKGNGSSGVGTNGDAKKGGLLRGNGTESWMNSFGAFANKVKLVVLQSSGSVSFSAGNSTACTATSGTTIPVYVSREMVEKRDADSMSMLTTLSEFSCAAGSYSQDGHTIQKQPSGLTYAGSLDEEKNRVSCYSSDESASVYSEPETPVIILSPPAPTVPPKDWPQATSSLRVPSPVMSARTPPRQTIPTSVSVSPTPSSSFLDLSASEVEISPIRDIHSADNRV</sequence>
<dbReference type="Gene3D" id="1.20.1070.10">
    <property type="entry name" value="Rhodopsin 7-helix transmembrane proteins"/>
    <property type="match status" value="1"/>
</dbReference>
<keyword evidence="13" id="KW-1185">Reference proteome</keyword>
<evidence type="ECO:0000256" key="5">
    <source>
        <dbReference type="ARBA" id="ARBA00022989"/>
    </source>
</evidence>
<evidence type="ECO:0000256" key="9">
    <source>
        <dbReference type="ARBA" id="ARBA00023224"/>
    </source>
</evidence>
<keyword evidence="5 11" id="KW-1133">Transmembrane helix</keyword>
<proteinExistence type="inferred from homology"/>
<evidence type="ECO:0000256" key="3">
    <source>
        <dbReference type="ARBA" id="ARBA00022507"/>
    </source>
</evidence>
<gene>
    <name evidence="12" type="ORF">P691DRAFT_757435</name>
</gene>